<sequence length="69" mass="7620">MAPIPTALPNDADADAETITPDSELRKRSVLSVAPGDRRPASLLRMLVRWLVQPNSVHHLVLPRIICLD</sequence>
<reference evidence="2" key="1">
    <citation type="journal article" date="2020" name="G3 (Bethesda)">
        <title>High-Quality Assemblies for Three Invasive Social Wasps from the &lt;i&gt;Vespula&lt;/i&gt; Genus.</title>
        <authorList>
            <person name="Harrop T.W.R."/>
            <person name="Guhlin J."/>
            <person name="McLaughlin G.M."/>
            <person name="Permina E."/>
            <person name="Stockwell P."/>
            <person name="Gilligan J."/>
            <person name="Le Lec M.F."/>
            <person name="Gruber M.A.M."/>
            <person name="Quinn O."/>
            <person name="Lovegrove M."/>
            <person name="Duncan E.J."/>
            <person name="Remnant E.J."/>
            <person name="Van Eeckhoven J."/>
            <person name="Graham B."/>
            <person name="Knapp R.A."/>
            <person name="Langford K.W."/>
            <person name="Kronenberg Z."/>
            <person name="Press M.O."/>
            <person name="Eacker S.M."/>
            <person name="Wilson-Rankin E.E."/>
            <person name="Purcell J."/>
            <person name="Lester P.J."/>
            <person name="Dearden P.K."/>
        </authorList>
    </citation>
    <scope>NUCLEOTIDE SEQUENCE</scope>
    <source>
        <strain evidence="2">Linc-1</strain>
    </source>
</reference>
<proteinExistence type="predicted"/>
<accession>A0A834JR37</accession>
<organism evidence="2 3">
    <name type="scientific">Vespula germanica</name>
    <name type="common">German yellow jacket</name>
    <name type="synonym">Paravespula germanica</name>
    <dbReference type="NCBI Taxonomy" id="30212"/>
    <lineage>
        <taxon>Eukaryota</taxon>
        <taxon>Metazoa</taxon>
        <taxon>Ecdysozoa</taxon>
        <taxon>Arthropoda</taxon>
        <taxon>Hexapoda</taxon>
        <taxon>Insecta</taxon>
        <taxon>Pterygota</taxon>
        <taxon>Neoptera</taxon>
        <taxon>Endopterygota</taxon>
        <taxon>Hymenoptera</taxon>
        <taxon>Apocrita</taxon>
        <taxon>Aculeata</taxon>
        <taxon>Vespoidea</taxon>
        <taxon>Vespidae</taxon>
        <taxon>Vespinae</taxon>
        <taxon>Vespula</taxon>
    </lineage>
</organism>
<evidence type="ECO:0000313" key="2">
    <source>
        <dbReference type="EMBL" id="KAF7393373.1"/>
    </source>
</evidence>
<name>A0A834JR37_VESGE</name>
<comment type="caution">
    <text evidence="2">The sequence shown here is derived from an EMBL/GenBank/DDBJ whole genome shotgun (WGS) entry which is preliminary data.</text>
</comment>
<dbReference type="EMBL" id="JACSDZ010000010">
    <property type="protein sequence ID" value="KAF7393373.1"/>
    <property type="molecule type" value="Genomic_DNA"/>
</dbReference>
<evidence type="ECO:0000313" key="3">
    <source>
        <dbReference type="Proteomes" id="UP000617340"/>
    </source>
</evidence>
<feature type="region of interest" description="Disordered" evidence="1">
    <location>
        <begin position="1"/>
        <end position="21"/>
    </location>
</feature>
<dbReference type="AlphaFoldDB" id="A0A834JR37"/>
<dbReference type="Proteomes" id="UP000617340">
    <property type="component" value="Unassembled WGS sequence"/>
</dbReference>
<evidence type="ECO:0000256" key="1">
    <source>
        <dbReference type="SAM" id="MobiDB-lite"/>
    </source>
</evidence>
<protein>
    <submittedName>
        <fullName evidence="2">Uncharacterized protein</fullName>
    </submittedName>
</protein>
<gene>
    <name evidence="2" type="ORF">HZH68_010192</name>
</gene>
<keyword evidence="3" id="KW-1185">Reference proteome</keyword>